<sequence length="176" mass="20124">MVEKGWAQFLPRRVKELENATDTLEQHRSILARLNPEYHERYVLPAQRHADSLHKRAAQLALLFNATREVSEFPLRAAKIYQTIIDALDAAEQAAKRASLAADLAHKEVSSDGQRHHDTEHCFRLSPRLRTHSLTKPARLSRGAKNFWSKPGNSATKMFQVLPTYSTRDLQICFIL</sequence>
<protein>
    <submittedName>
        <fullName evidence="1">LAMA2</fullName>
    </submittedName>
</protein>
<name>A0ABY6L9C7_9ARAC</name>
<gene>
    <name evidence="1" type="ORF">LAZ67_14002281</name>
</gene>
<keyword evidence="2" id="KW-1185">Reference proteome</keyword>
<proteinExistence type="predicted"/>
<evidence type="ECO:0000313" key="2">
    <source>
        <dbReference type="Proteomes" id="UP001235939"/>
    </source>
</evidence>
<dbReference type="Proteomes" id="UP001235939">
    <property type="component" value="Chromosome 14"/>
</dbReference>
<evidence type="ECO:0000313" key="1">
    <source>
        <dbReference type="EMBL" id="UYV76876.1"/>
    </source>
</evidence>
<organism evidence="1 2">
    <name type="scientific">Cordylochernes scorpioides</name>
    <dbReference type="NCBI Taxonomy" id="51811"/>
    <lineage>
        <taxon>Eukaryota</taxon>
        <taxon>Metazoa</taxon>
        <taxon>Ecdysozoa</taxon>
        <taxon>Arthropoda</taxon>
        <taxon>Chelicerata</taxon>
        <taxon>Arachnida</taxon>
        <taxon>Pseudoscorpiones</taxon>
        <taxon>Cheliferoidea</taxon>
        <taxon>Chernetidae</taxon>
        <taxon>Cordylochernes</taxon>
    </lineage>
</organism>
<accession>A0ABY6L9C7</accession>
<reference evidence="1 2" key="1">
    <citation type="submission" date="2022-01" db="EMBL/GenBank/DDBJ databases">
        <title>A chromosomal length assembly of Cordylochernes scorpioides.</title>
        <authorList>
            <person name="Zeh D."/>
            <person name="Zeh J."/>
        </authorList>
    </citation>
    <scope>NUCLEOTIDE SEQUENCE [LARGE SCALE GENOMIC DNA]</scope>
    <source>
        <strain evidence="1">IN4F17</strain>
        <tissue evidence="1">Whole Body</tissue>
    </source>
</reference>
<dbReference type="EMBL" id="CP092876">
    <property type="protein sequence ID" value="UYV76876.1"/>
    <property type="molecule type" value="Genomic_DNA"/>
</dbReference>